<keyword evidence="8 11" id="KW-0407">Ion channel</keyword>
<keyword evidence="4 11" id="KW-0812">Transmembrane</keyword>
<comment type="function">
    <text evidence="11">Fluoride-specific ion channel. Important for reducing fluoride concentration in the cell, thus reducing its toxicity.</text>
</comment>
<dbReference type="Proteomes" id="UP000539710">
    <property type="component" value="Unassembled WGS sequence"/>
</dbReference>
<name>A0A7D7LS87_9FLAO</name>
<feature type="transmembrane region" description="Helical" evidence="11">
    <location>
        <begin position="94"/>
        <end position="114"/>
    </location>
</feature>
<dbReference type="Pfam" id="PF02537">
    <property type="entry name" value="CRCB"/>
    <property type="match status" value="1"/>
</dbReference>
<dbReference type="RefSeq" id="WP_181886097.1">
    <property type="nucleotide sequence ID" value="NZ_CP059472.1"/>
</dbReference>
<dbReference type="KEGG" id="cbau:H1R16_00980"/>
<comment type="activity regulation">
    <text evidence="11">Na(+) is not transported, but it plays an essential structural role and its presence is essential for fluoride channel function.</text>
</comment>
<comment type="similarity">
    <text evidence="9 11">Belongs to the fluoride channel Fluc/FEX (TC 1.A.43) family.</text>
</comment>
<reference evidence="15" key="2">
    <citation type="submission" date="2020-07" db="EMBL/GenBank/DDBJ databases">
        <title>Flavobacterium sp. xlx-214.</title>
        <authorList>
            <person name="Yang C."/>
        </authorList>
    </citation>
    <scope>NUCLEOTIDE SEQUENCE [LARGE SCALE GENOMIC DNA]</scope>
    <source>
        <strain evidence="15">CX-624</strain>
    </source>
</reference>
<keyword evidence="11" id="KW-0813">Transport</keyword>
<keyword evidence="11" id="KW-0915">Sodium</keyword>
<evidence type="ECO:0000256" key="4">
    <source>
        <dbReference type="ARBA" id="ARBA00022692"/>
    </source>
</evidence>
<sequence>MKYLLIIFLGGGAGSVLRFLISRSTQSLWNMGGFPLGTFAVNMLGCLLIGILSSAIPKEFNELRLLLIAGFCGGFTTFSAFSLEGLALWQNQNYTILALYTTASILLGLLAVWLGSQIRL</sequence>
<dbReference type="GO" id="GO:0140114">
    <property type="term" value="P:cellular detoxification of fluoride"/>
    <property type="evidence" value="ECO:0007669"/>
    <property type="project" value="UniProtKB-UniRule"/>
</dbReference>
<dbReference type="GO" id="GO:0005886">
    <property type="term" value="C:plasma membrane"/>
    <property type="evidence" value="ECO:0007669"/>
    <property type="project" value="UniProtKB-SubCell"/>
</dbReference>
<evidence type="ECO:0000256" key="2">
    <source>
        <dbReference type="ARBA" id="ARBA00022475"/>
    </source>
</evidence>
<dbReference type="PANTHER" id="PTHR28259:SF1">
    <property type="entry name" value="FLUORIDE EXPORT PROTEIN 1-RELATED"/>
    <property type="match status" value="1"/>
</dbReference>
<evidence type="ECO:0000313" key="14">
    <source>
        <dbReference type="Proteomes" id="UP000515349"/>
    </source>
</evidence>
<evidence type="ECO:0000313" key="12">
    <source>
        <dbReference type="EMBL" id="MBA5245989.1"/>
    </source>
</evidence>
<evidence type="ECO:0000256" key="6">
    <source>
        <dbReference type="ARBA" id="ARBA00023065"/>
    </source>
</evidence>
<dbReference type="GO" id="GO:0046872">
    <property type="term" value="F:metal ion binding"/>
    <property type="evidence" value="ECO:0007669"/>
    <property type="project" value="UniProtKB-KW"/>
</dbReference>
<accession>A0A7D7LS87</accession>
<dbReference type="AlphaFoldDB" id="A0A7D7LS87"/>
<reference evidence="12" key="3">
    <citation type="submission" date="2020-07" db="EMBL/GenBank/DDBJ databases">
        <authorList>
            <person name="Yang C."/>
        </authorList>
    </citation>
    <scope>NUCLEOTIDE SEQUENCE</scope>
    <source>
        <strain evidence="12">Cx-624</strain>
    </source>
</reference>
<evidence type="ECO:0000256" key="7">
    <source>
        <dbReference type="ARBA" id="ARBA00023136"/>
    </source>
</evidence>
<dbReference type="GO" id="GO:0062054">
    <property type="term" value="F:fluoride channel activity"/>
    <property type="evidence" value="ECO:0007669"/>
    <property type="project" value="UniProtKB-UniRule"/>
</dbReference>
<keyword evidence="5 11" id="KW-1133">Transmembrane helix</keyword>
<dbReference type="EMBL" id="CP059472">
    <property type="protein sequence ID" value="QMS98617.1"/>
    <property type="molecule type" value="Genomic_DNA"/>
</dbReference>
<evidence type="ECO:0000256" key="11">
    <source>
        <dbReference type="HAMAP-Rule" id="MF_00454"/>
    </source>
</evidence>
<feature type="transmembrane region" description="Helical" evidence="11">
    <location>
        <begin position="34"/>
        <end position="53"/>
    </location>
</feature>
<comment type="subcellular location">
    <subcellularLocation>
        <location evidence="1 11">Cell membrane</location>
        <topology evidence="1 11">Multi-pass membrane protein</topology>
    </subcellularLocation>
</comment>
<comment type="catalytic activity">
    <reaction evidence="10">
        <text>fluoride(in) = fluoride(out)</text>
        <dbReference type="Rhea" id="RHEA:76159"/>
        <dbReference type="ChEBI" id="CHEBI:17051"/>
    </reaction>
    <physiologicalReaction direction="left-to-right" evidence="10">
        <dbReference type="Rhea" id="RHEA:76160"/>
    </physiologicalReaction>
</comment>
<protein>
    <recommendedName>
        <fullName evidence="11">Fluoride-specific ion channel FluC</fullName>
    </recommendedName>
</protein>
<organism evidence="13 14">
    <name type="scientific">Marnyiella aurantia</name>
    <dbReference type="NCBI Taxonomy" id="2758037"/>
    <lineage>
        <taxon>Bacteria</taxon>
        <taxon>Pseudomonadati</taxon>
        <taxon>Bacteroidota</taxon>
        <taxon>Flavobacteriia</taxon>
        <taxon>Flavobacteriales</taxon>
        <taxon>Weeksellaceae</taxon>
        <taxon>Marnyiella</taxon>
    </lineage>
</organism>
<evidence type="ECO:0000256" key="8">
    <source>
        <dbReference type="ARBA" id="ARBA00023303"/>
    </source>
</evidence>
<dbReference type="PANTHER" id="PTHR28259">
    <property type="entry name" value="FLUORIDE EXPORT PROTEIN 1-RELATED"/>
    <property type="match status" value="1"/>
</dbReference>
<gene>
    <name evidence="11 13" type="primary">crcB</name>
    <name evidence="11" type="synonym">fluC</name>
    <name evidence="13" type="ORF">H1R16_00980</name>
    <name evidence="12" type="ORF">H2507_02290</name>
</gene>
<keyword evidence="2 11" id="KW-1003">Cell membrane</keyword>
<feature type="transmembrane region" description="Helical" evidence="11">
    <location>
        <begin position="65"/>
        <end position="88"/>
    </location>
</feature>
<reference evidence="13 14" key="1">
    <citation type="submission" date="2020-07" db="EMBL/GenBank/DDBJ databases">
        <title>Chryseobacterium sp.cx-624.</title>
        <authorList>
            <person name="Yang C."/>
        </authorList>
    </citation>
    <scope>NUCLEOTIDE SEQUENCE [LARGE SCALE GENOMIC DNA]</scope>
    <source>
        <strain evidence="13">Cx-624</strain>
        <strain evidence="14">cx-624</strain>
    </source>
</reference>
<keyword evidence="7 11" id="KW-0472">Membrane</keyword>
<proteinExistence type="inferred from homology"/>
<dbReference type="EMBL" id="JACEUX010000001">
    <property type="protein sequence ID" value="MBA5245989.1"/>
    <property type="molecule type" value="Genomic_DNA"/>
</dbReference>
<keyword evidence="6 11" id="KW-0406">Ion transport</keyword>
<dbReference type="HAMAP" id="MF_00454">
    <property type="entry name" value="FluC"/>
    <property type="match status" value="1"/>
</dbReference>
<evidence type="ECO:0000256" key="3">
    <source>
        <dbReference type="ARBA" id="ARBA00022519"/>
    </source>
</evidence>
<dbReference type="NCBIfam" id="TIGR00494">
    <property type="entry name" value="crcB"/>
    <property type="match status" value="1"/>
</dbReference>
<keyword evidence="15" id="KW-1185">Reference proteome</keyword>
<evidence type="ECO:0000256" key="9">
    <source>
        <dbReference type="ARBA" id="ARBA00035120"/>
    </source>
</evidence>
<evidence type="ECO:0000256" key="5">
    <source>
        <dbReference type="ARBA" id="ARBA00022989"/>
    </source>
</evidence>
<keyword evidence="3" id="KW-0997">Cell inner membrane</keyword>
<evidence type="ECO:0000313" key="15">
    <source>
        <dbReference type="Proteomes" id="UP000539710"/>
    </source>
</evidence>
<evidence type="ECO:0000256" key="1">
    <source>
        <dbReference type="ARBA" id="ARBA00004651"/>
    </source>
</evidence>
<dbReference type="InterPro" id="IPR003691">
    <property type="entry name" value="FluC"/>
</dbReference>
<evidence type="ECO:0000256" key="10">
    <source>
        <dbReference type="ARBA" id="ARBA00035585"/>
    </source>
</evidence>
<feature type="binding site" evidence="11">
    <location>
        <position position="76"/>
    </location>
    <ligand>
        <name>Na(+)</name>
        <dbReference type="ChEBI" id="CHEBI:29101"/>
        <note>structural</note>
    </ligand>
</feature>
<evidence type="ECO:0000313" key="13">
    <source>
        <dbReference type="EMBL" id="QMS98617.1"/>
    </source>
</evidence>
<dbReference type="Proteomes" id="UP000515349">
    <property type="component" value="Chromosome"/>
</dbReference>
<keyword evidence="11" id="KW-0479">Metal-binding</keyword>
<feature type="binding site" evidence="11">
    <location>
        <position position="73"/>
    </location>
    <ligand>
        <name>Na(+)</name>
        <dbReference type="ChEBI" id="CHEBI:29101"/>
        <note>structural</note>
    </ligand>
</feature>